<dbReference type="GO" id="GO:0032216">
    <property type="term" value="F:glucosaminyl-phosphatidylinositol O-acyltransferase activity"/>
    <property type="evidence" value="ECO:0007669"/>
    <property type="project" value="TreeGrafter"/>
</dbReference>
<comment type="pathway">
    <text evidence="5">Glycolipid biosynthesis; glycosylphosphatidylinositol-anchor biosynthesis.</text>
</comment>
<organism evidence="6 7">
    <name type="scientific">Toxocara canis</name>
    <name type="common">Canine roundworm</name>
    <dbReference type="NCBI Taxonomy" id="6265"/>
    <lineage>
        <taxon>Eukaryota</taxon>
        <taxon>Metazoa</taxon>
        <taxon>Ecdysozoa</taxon>
        <taxon>Nematoda</taxon>
        <taxon>Chromadorea</taxon>
        <taxon>Rhabditida</taxon>
        <taxon>Spirurina</taxon>
        <taxon>Ascaridomorpha</taxon>
        <taxon>Ascaridoidea</taxon>
        <taxon>Toxocaridae</taxon>
        <taxon>Toxocara</taxon>
    </lineage>
</organism>
<accession>A0A183V723</accession>
<dbReference type="PANTHER" id="PTHR20661:SF0">
    <property type="entry name" value="PHOSPHATIDYLINOSITOL-GLYCAN BIOSYNTHESIS CLASS W PROTEIN"/>
    <property type="match status" value="1"/>
</dbReference>
<feature type="transmembrane region" description="Helical" evidence="5">
    <location>
        <begin position="379"/>
        <end position="403"/>
    </location>
</feature>
<protein>
    <recommendedName>
        <fullName evidence="5">Phosphatidylinositol-glycan biosynthesis class W protein</fullName>
        <ecNumber evidence="5">2.3.-.-</ecNumber>
    </recommendedName>
</protein>
<evidence type="ECO:0000313" key="6">
    <source>
        <dbReference type="Proteomes" id="UP000050794"/>
    </source>
</evidence>
<comment type="subcellular location">
    <subcellularLocation>
        <location evidence="5">Endoplasmic reticulum membrane</location>
        <topology evidence="5">Multi-pass membrane protein</topology>
    </subcellularLocation>
    <subcellularLocation>
        <location evidence="1">Membrane</location>
        <topology evidence="1">Multi-pass membrane protein</topology>
    </subcellularLocation>
</comment>
<evidence type="ECO:0000256" key="2">
    <source>
        <dbReference type="ARBA" id="ARBA00022692"/>
    </source>
</evidence>
<dbReference type="InterPro" id="IPR009447">
    <property type="entry name" value="PIGW/GWT1"/>
</dbReference>
<evidence type="ECO:0000256" key="3">
    <source>
        <dbReference type="ARBA" id="ARBA00022989"/>
    </source>
</evidence>
<dbReference type="AlphaFoldDB" id="A0A183V723"/>
<keyword evidence="3 5" id="KW-1133">Transmembrane helix</keyword>
<feature type="transmembrane region" description="Helical" evidence="5">
    <location>
        <begin position="68"/>
        <end position="87"/>
    </location>
</feature>
<feature type="transmembrane region" description="Helical" evidence="5">
    <location>
        <begin position="93"/>
        <end position="115"/>
    </location>
</feature>
<comment type="similarity">
    <text evidence="5">Belongs to the PIGW family.</text>
</comment>
<feature type="transmembrane region" description="Helical" evidence="5">
    <location>
        <begin position="213"/>
        <end position="233"/>
    </location>
</feature>
<dbReference type="PIRSF" id="PIRSF017321">
    <property type="entry name" value="GWT1"/>
    <property type="match status" value="1"/>
</dbReference>
<dbReference type="GO" id="GO:0006506">
    <property type="term" value="P:GPI anchor biosynthetic process"/>
    <property type="evidence" value="ECO:0007669"/>
    <property type="project" value="UniProtKB-UniPathway"/>
</dbReference>
<dbReference type="PANTHER" id="PTHR20661">
    <property type="entry name" value="PHOSPHATIDYLINOSITOL-GLYCAN BIOSYNTHESIS CLASS W PROTEIN"/>
    <property type="match status" value="1"/>
</dbReference>
<keyword evidence="2 5" id="KW-0812">Transmembrane</keyword>
<feature type="transmembrane region" description="Helical" evidence="5">
    <location>
        <begin position="269"/>
        <end position="285"/>
    </location>
</feature>
<evidence type="ECO:0000313" key="7">
    <source>
        <dbReference type="WBParaSite" id="TCNE_0001654401-mRNA-1"/>
    </source>
</evidence>
<dbReference type="EC" id="2.3.-.-" evidence="5"/>
<dbReference type="Proteomes" id="UP000050794">
    <property type="component" value="Unassembled WGS sequence"/>
</dbReference>
<feature type="transmembrane region" description="Helical" evidence="5">
    <location>
        <begin position="311"/>
        <end position="330"/>
    </location>
</feature>
<keyword evidence="6" id="KW-1185">Reference proteome</keyword>
<feature type="transmembrane region" description="Helical" evidence="5">
    <location>
        <begin position="39"/>
        <end position="61"/>
    </location>
</feature>
<feature type="transmembrane region" description="Helical" evidence="5">
    <location>
        <begin position="465"/>
        <end position="482"/>
    </location>
</feature>
<evidence type="ECO:0000256" key="4">
    <source>
        <dbReference type="ARBA" id="ARBA00023136"/>
    </source>
</evidence>
<comment type="function">
    <text evidence="5">A acetyltransferase, which acetylates the inositol ring of phosphatidylinositol during biosynthesis of GPI-anchor.</text>
</comment>
<dbReference type="GO" id="GO:0005789">
    <property type="term" value="C:endoplasmic reticulum membrane"/>
    <property type="evidence" value="ECO:0007669"/>
    <property type="project" value="UniProtKB-SubCell"/>
</dbReference>
<dbReference type="WBParaSite" id="TCNE_0001654401-mRNA-1">
    <property type="protein sequence ID" value="TCNE_0001654401-mRNA-1"/>
    <property type="gene ID" value="TCNE_0001654401"/>
</dbReference>
<feature type="transmembrane region" description="Helical" evidence="5">
    <location>
        <begin position="173"/>
        <end position="192"/>
    </location>
</feature>
<feature type="transmembrane region" description="Helical" evidence="5">
    <location>
        <begin position="434"/>
        <end position="453"/>
    </location>
</feature>
<keyword evidence="5" id="KW-0256">Endoplasmic reticulum</keyword>
<dbReference type="Pfam" id="PF06423">
    <property type="entry name" value="GWT1"/>
    <property type="match status" value="1"/>
</dbReference>
<keyword evidence="5" id="KW-0337">GPI-anchor biosynthesis</keyword>
<sequence>LSKSDAEGGLGMRVEGVLTPHERHHALVMGHNGTTQAEVLLFEAIAPFSVIVRNAALPWLFMGRRLKFMLDFAFLVVPVLLSLTILAERIAMILLAEGIALVSLFIFYLYEYCYFTPDKPPLKHVVNQVIDDQHTPTIFITYIRSMVLIGTGVAILAVDFDVFPRRFAKTETYGRSVMDVGTASFVFCAAFTNTFRDYPSRIVTRTATPGRFSFLYSSTMMLLYLGVGRSVVLKLLDYPEHVTEYGVHWNFFITLASIRIITKLLGRRFHLLFGVVFAGIYQFLLQEEHLQEWLLSADVKRDDFLSANREGIYSLLGYLSFYYFSSVLATFVSKTGIRLKSWIYRGMQLILWSFVLFGLQKLMESFFGPPSRRIVNAPYIFEMLVFHTFLTAGFLFVQIASLFGWAAQMPQFSPDENPFELVKPCLLRAVNRRAFAFFIISNLLTGAINIAHIGEYCNGDYEETTVIGIYMLIVCGVIFAFAKRDSIC</sequence>
<feature type="transmembrane region" description="Helical" evidence="5">
    <location>
        <begin position="342"/>
        <end position="359"/>
    </location>
</feature>
<dbReference type="UniPathway" id="UPA00196"/>
<evidence type="ECO:0000256" key="1">
    <source>
        <dbReference type="ARBA" id="ARBA00004141"/>
    </source>
</evidence>
<evidence type="ECO:0000256" key="5">
    <source>
        <dbReference type="RuleBase" id="RU280819"/>
    </source>
</evidence>
<keyword evidence="5" id="KW-0012">Acyltransferase</keyword>
<dbReference type="GO" id="GO:0072659">
    <property type="term" value="P:protein localization to plasma membrane"/>
    <property type="evidence" value="ECO:0007669"/>
    <property type="project" value="TreeGrafter"/>
</dbReference>
<proteinExistence type="inferred from homology"/>
<keyword evidence="4 5" id="KW-0472">Membrane</keyword>
<keyword evidence="5" id="KW-0808">Transferase</keyword>
<feature type="transmembrane region" description="Helical" evidence="5">
    <location>
        <begin position="245"/>
        <end position="262"/>
    </location>
</feature>
<name>A0A183V723_TOXCA</name>
<reference evidence="7" key="1">
    <citation type="submission" date="2016-06" db="UniProtKB">
        <authorList>
            <consortium name="WormBaseParasite"/>
        </authorList>
    </citation>
    <scope>IDENTIFICATION</scope>
</reference>
<feature type="transmembrane region" description="Helical" evidence="5">
    <location>
        <begin position="136"/>
        <end position="158"/>
    </location>
</feature>